<organism evidence="2">
    <name type="scientific">marine metagenome</name>
    <dbReference type="NCBI Taxonomy" id="408172"/>
    <lineage>
        <taxon>unclassified sequences</taxon>
        <taxon>metagenomes</taxon>
        <taxon>ecological metagenomes</taxon>
    </lineage>
</organism>
<dbReference type="InterPro" id="IPR050744">
    <property type="entry name" value="AI-2_Isomerase_LsrG"/>
</dbReference>
<proteinExistence type="predicted"/>
<dbReference type="SUPFAM" id="SSF54909">
    <property type="entry name" value="Dimeric alpha+beta barrel"/>
    <property type="match status" value="1"/>
</dbReference>
<dbReference type="AlphaFoldDB" id="A0A382P9Q5"/>
<dbReference type="PROSITE" id="PS51725">
    <property type="entry name" value="ABM"/>
    <property type="match status" value="1"/>
</dbReference>
<dbReference type="EMBL" id="UINC01105001">
    <property type="protein sequence ID" value="SVC68591.1"/>
    <property type="molecule type" value="Genomic_DNA"/>
</dbReference>
<dbReference type="PANTHER" id="PTHR33336">
    <property type="entry name" value="QUINOL MONOOXYGENASE YGIN-RELATED"/>
    <property type="match status" value="1"/>
</dbReference>
<dbReference type="GO" id="GO:0003824">
    <property type="term" value="F:catalytic activity"/>
    <property type="evidence" value="ECO:0007669"/>
    <property type="project" value="TreeGrafter"/>
</dbReference>
<name>A0A382P9Q5_9ZZZZ</name>
<dbReference type="InterPro" id="IPR007138">
    <property type="entry name" value="ABM_dom"/>
</dbReference>
<dbReference type="PANTHER" id="PTHR33336:SF15">
    <property type="entry name" value="ABM DOMAIN-CONTAINING PROTEIN"/>
    <property type="match status" value="1"/>
</dbReference>
<gene>
    <name evidence="2" type="ORF">METZ01_LOCUS321445</name>
</gene>
<accession>A0A382P9Q5</accession>
<sequence length="96" mass="10450">MTIGIIATLKIQPGKNEEFENAFKGLMDAVKADESGNNFYVLHRSRDNDTTYVVMEQYEDQAAVDAHGKSDAFKTASSKLGGCMAGPPEVKMFDGV</sequence>
<evidence type="ECO:0000259" key="1">
    <source>
        <dbReference type="PROSITE" id="PS51725"/>
    </source>
</evidence>
<feature type="domain" description="ABM" evidence="1">
    <location>
        <begin position="3"/>
        <end position="92"/>
    </location>
</feature>
<dbReference type="Pfam" id="PF03992">
    <property type="entry name" value="ABM"/>
    <property type="match status" value="1"/>
</dbReference>
<dbReference type="InterPro" id="IPR011008">
    <property type="entry name" value="Dimeric_a/b-barrel"/>
</dbReference>
<reference evidence="2" key="1">
    <citation type="submission" date="2018-05" db="EMBL/GenBank/DDBJ databases">
        <authorList>
            <person name="Lanie J.A."/>
            <person name="Ng W.-L."/>
            <person name="Kazmierczak K.M."/>
            <person name="Andrzejewski T.M."/>
            <person name="Davidsen T.M."/>
            <person name="Wayne K.J."/>
            <person name="Tettelin H."/>
            <person name="Glass J.I."/>
            <person name="Rusch D."/>
            <person name="Podicherti R."/>
            <person name="Tsui H.-C.T."/>
            <person name="Winkler M.E."/>
        </authorList>
    </citation>
    <scope>NUCLEOTIDE SEQUENCE</scope>
</reference>
<evidence type="ECO:0000313" key="2">
    <source>
        <dbReference type="EMBL" id="SVC68591.1"/>
    </source>
</evidence>
<dbReference type="Gene3D" id="3.30.70.100">
    <property type="match status" value="1"/>
</dbReference>
<protein>
    <recommendedName>
        <fullName evidence="1">ABM domain-containing protein</fullName>
    </recommendedName>
</protein>